<dbReference type="Gene3D" id="2.60.60.30">
    <property type="entry name" value="sav2460 like domains"/>
    <property type="match status" value="1"/>
</dbReference>
<dbReference type="InterPro" id="IPR003325">
    <property type="entry name" value="TerD"/>
</dbReference>
<dbReference type="Proteomes" id="UP001595685">
    <property type="component" value="Unassembled WGS sequence"/>
</dbReference>
<name>A0ABV7WE64_9MICO</name>
<evidence type="ECO:0008006" key="4">
    <source>
        <dbReference type="Google" id="ProtNLM"/>
    </source>
</evidence>
<evidence type="ECO:0000313" key="2">
    <source>
        <dbReference type="EMBL" id="MFC3688128.1"/>
    </source>
</evidence>
<dbReference type="EMBL" id="JBHRWW010000004">
    <property type="protein sequence ID" value="MFC3688128.1"/>
    <property type="molecule type" value="Genomic_DNA"/>
</dbReference>
<reference evidence="3" key="1">
    <citation type="journal article" date="2019" name="Int. J. Syst. Evol. Microbiol.">
        <title>The Global Catalogue of Microorganisms (GCM) 10K type strain sequencing project: providing services to taxonomists for standard genome sequencing and annotation.</title>
        <authorList>
            <consortium name="The Broad Institute Genomics Platform"/>
            <consortium name="The Broad Institute Genome Sequencing Center for Infectious Disease"/>
            <person name="Wu L."/>
            <person name="Ma J."/>
        </authorList>
    </citation>
    <scope>NUCLEOTIDE SEQUENCE [LARGE SCALE GENOMIC DNA]</scope>
    <source>
        <strain evidence="3">NCAIM B.02333</strain>
    </source>
</reference>
<protein>
    <recommendedName>
        <fullName evidence="4">Tellurite resistance protein TerA</fullName>
    </recommendedName>
</protein>
<evidence type="ECO:0000313" key="3">
    <source>
        <dbReference type="Proteomes" id="UP001595685"/>
    </source>
</evidence>
<feature type="compositionally biased region" description="Basic and acidic residues" evidence="1">
    <location>
        <begin position="1"/>
        <end position="13"/>
    </location>
</feature>
<organism evidence="2 3">
    <name type="scientific">Aquipuribacter hungaricus</name>
    <dbReference type="NCBI Taxonomy" id="545624"/>
    <lineage>
        <taxon>Bacteria</taxon>
        <taxon>Bacillati</taxon>
        <taxon>Actinomycetota</taxon>
        <taxon>Actinomycetes</taxon>
        <taxon>Micrococcales</taxon>
        <taxon>Intrasporangiaceae</taxon>
        <taxon>Aquipuribacter</taxon>
    </lineage>
</organism>
<evidence type="ECO:0000256" key="1">
    <source>
        <dbReference type="SAM" id="MobiDB-lite"/>
    </source>
</evidence>
<gene>
    <name evidence="2" type="ORF">ACFOLH_07220</name>
</gene>
<feature type="region of interest" description="Disordered" evidence="1">
    <location>
        <begin position="1"/>
        <end position="24"/>
    </location>
</feature>
<comment type="caution">
    <text evidence="2">The sequence shown here is derived from an EMBL/GenBank/DDBJ whole genome shotgun (WGS) entry which is preliminary data.</text>
</comment>
<dbReference type="RefSeq" id="WP_340293999.1">
    <property type="nucleotide sequence ID" value="NZ_JBBEOI010000132.1"/>
</dbReference>
<dbReference type="CDD" id="cd06974">
    <property type="entry name" value="TerD_like"/>
    <property type="match status" value="1"/>
</dbReference>
<proteinExistence type="predicted"/>
<accession>A0ABV7WE64</accession>
<sequence>MPIDYTKRPKAEEPPAGGGKISLTKSAPTVSLTKAASGGKLHVNLNWDARAAAPAPRGLFSKAKAGGGSLDLDLGCLYELTDGRKGVVQALGSSFGSLDSAPYVFLDGDDRSGAVSQGENLYVNLAHLADIRRVLVFAMIYEGAASFDDARGVVTLTPADGPTLEVVLDGAGGRSRMCAIALLQNTGGQLSVTREVNYVQGTQAELDAAYGWGMRWQAGRK</sequence>
<keyword evidence="3" id="KW-1185">Reference proteome</keyword>